<dbReference type="Proteomes" id="UP000831880">
    <property type="component" value="Chromosome"/>
</dbReference>
<dbReference type="RefSeq" id="WP_244751669.1">
    <property type="nucleotide sequence ID" value="NZ_CP095074.1"/>
</dbReference>
<dbReference type="SUPFAM" id="SSF55909">
    <property type="entry name" value="Pentein"/>
    <property type="match status" value="1"/>
</dbReference>
<dbReference type="PANTHER" id="PTHR47271">
    <property type="entry name" value="ARGININE DEIMINASE"/>
    <property type="match status" value="1"/>
</dbReference>
<name>A0ABY4GVX6_9BACI</name>
<dbReference type="EMBL" id="CP095074">
    <property type="protein sequence ID" value="UOQ92058.1"/>
    <property type="molecule type" value="Genomic_DNA"/>
</dbReference>
<accession>A0ABY4GVX6</accession>
<evidence type="ECO:0000313" key="1">
    <source>
        <dbReference type="EMBL" id="UOQ92058.1"/>
    </source>
</evidence>
<dbReference type="Gene3D" id="3.75.10.10">
    <property type="entry name" value="L-arginine/glycine Amidinotransferase, Chain A"/>
    <property type="match status" value="1"/>
</dbReference>
<proteinExistence type="predicted"/>
<dbReference type="Pfam" id="PF02274">
    <property type="entry name" value="ADI"/>
    <property type="match status" value="1"/>
</dbReference>
<dbReference type="PANTHER" id="PTHR47271:SF2">
    <property type="entry name" value="ARGININE DEIMINASE"/>
    <property type="match status" value="1"/>
</dbReference>
<protein>
    <submittedName>
        <fullName evidence="1">Arginine deiminase family protein</fullName>
    </submittedName>
</protein>
<gene>
    <name evidence="1" type="ORF">MUO14_16355</name>
</gene>
<sequence>MLNESTAIIGRSERVNPSGIEQIRHILSIQNIDLITVDLPSTIIHLDEAFLLLDRHKALVNKALLPFWFLDELYKRNIELLHVGPEDPPLSINVLPVAPGKVVCPSSGLQTRRLLESNGIIVIPVDISEFYKLGGGIHCLTLPLVRESLL</sequence>
<reference evidence="1 2" key="1">
    <citation type="submission" date="2022-04" db="EMBL/GenBank/DDBJ databases">
        <title>Halobacillus sp. isolated from saltern.</title>
        <authorList>
            <person name="Won M."/>
            <person name="Lee C.-M."/>
            <person name="Woen H.-Y."/>
            <person name="Kwon S.-W."/>
        </authorList>
    </citation>
    <scope>NUCLEOTIDE SEQUENCE [LARGE SCALE GENOMIC DNA]</scope>
    <source>
        <strain evidence="1 2">SSTM10-2</strain>
    </source>
</reference>
<keyword evidence="2" id="KW-1185">Reference proteome</keyword>
<organism evidence="1 2">
    <name type="scientific">Halobacillus shinanisalinarum</name>
    <dbReference type="NCBI Taxonomy" id="2932258"/>
    <lineage>
        <taxon>Bacteria</taxon>
        <taxon>Bacillati</taxon>
        <taxon>Bacillota</taxon>
        <taxon>Bacilli</taxon>
        <taxon>Bacillales</taxon>
        <taxon>Bacillaceae</taxon>
        <taxon>Halobacillus</taxon>
    </lineage>
</organism>
<evidence type="ECO:0000313" key="2">
    <source>
        <dbReference type="Proteomes" id="UP000831880"/>
    </source>
</evidence>